<dbReference type="Proteomes" id="UP001341840">
    <property type="component" value="Unassembled WGS sequence"/>
</dbReference>
<feature type="compositionally biased region" description="Low complexity" evidence="1">
    <location>
        <begin position="73"/>
        <end position="85"/>
    </location>
</feature>
<dbReference type="EMBL" id="JASCZI010151309">
    <property type="protein sequence ID" value="MED6171905.1"/>
    <property type="molecule type" value="Genomic_DNA"/>
</dbReference>
<keyword evidence="3" id="KW-1185">Reference proteome</keyword>
<protein>
    <submittedName>
        <fullName evidence="2">Uncharacterized protein</fullName>
    </submittedName>
</protein>
<gene>
    <name evidence="2" type="ORF">PIB30_045237</name>
</gene>
<comment type="caution">
    <text evidence="2">The sequence shown here is derived from an EMBL/GenBank/DDBJ whole genome shotgun (WGS) entry which is preliminary data.</text>
</comment>
<proteinExistence type="predicted"/>
<name>A0ABU6VHI4_9FABA</name>
<reference evidence="2 3" key="1">
    <citation type="journal article" date="2023" name="Plants (Basel)">
        <title>Bridging the Gap: Combining Genomics and Transcriptomics Approaches to Understand Stylosanthes scabra, an Orphan Legume from the Brazilian Caatinga.</title>
        <authorList>
            <person name="Ferreira-Neto J.R.C."/>
            <person name="da Silva M.D."/>
            <person name="Binneck E."/>
            <person name="de Melo N.F."/>
            <person name="da Silva R.H."/>
            <person name="de Melo A.L.T.M."/>
            <person name="Pandolfi V."/>
            <person name="Bustamante F.O."/>
            <person name="Brasileiro-Vidal A.C."/>
            <person name="Benko-Iseppon A.M."/>
        </authorList>
    </citation>
    <scope>NUCLEOTIDE SEQUENCE [LARGE SCALE GENOMIC DNA]</scope>
    <source>
        <tissue evidence="2">Leaves</tissue>
    </source>
</reference>
<accession>A0ABU6VHI4</accession>
<organism evidence="2 3">
    <name type="scientific">Stylosanthes scabra</name>
    <dbReference type="NCBI Taxonomy" id="79078"/>
    <lineage>
        <taxon>Eukaryota</taxon>
        <taxon>Viridiplantae</taxon>
        <taxon>Streptophyta</taxon>
        <taxon>Embryophyta</taxon>
        <taxon>Tracheophyta</taxon>
        <taxon>Spermatophyta</taxon>
        <taxon>Magnoliopsida</taxon>
        <taxon>eudicotyledons</taxon>
        <taxon>Gunneridae</taxon>
        <taxon>Pentapetalae</taxon>
        <taxon>rosids</taxon>
        <taxon>fabids</taxon>
        <taxon>Fabales</taxon>
        <taxon>Fabaceae</taxon>
        <taxon>Papilionoideae</taxon>
        <taxon>50 kb inversion clade</taxon>
        <taxon>dalbergioids sensu lato</taxon>
        <taxon>Dalbergieae</taxon>
        <taxon>Pterocarpus clade</taxon>
        <taxon>Stylosanthes</taxon>
    </lineage>
</organism>
<evidence type="ECO:0000313" key="3">
    <source>
        <dbReference type="Proteomes" id="UP001341840"/>
    </source>
</evidence>
<feature type="compositionally biased region" description="Basic and acidic residues" evidence="1">
    <location>
        <begin position="101"/>
        <end position="110"/>
    </location>
</feature>
<evidence type="ECO:0000313" key="2">
    <source>
        <dbReference type="EMBL" id="MED6171905.1"/>
    </source>
</evidence>
<evidence type="ECO:0000256" key="1">
    <source>
        <dbReference type="SAM" id="MobiDB-lite"/>
    </source>
</evidence>
<sequence>MDPRKAGFGLQHFSKPTKAAYAIRTVHKPKGVHITSSVSWAPRSRIVEKKNPSSSSVSASTTLQGGKGRENDVLAASSSSLVPSSYRKRRRPNSLQNSPQEARRIDGHENVEDAFAANPKGSGDIWVLSDDSVDSTRVVEITNYCITLEIDSGARVWACSVVYAPPQLHLRRAQNFALAIDHRCLMDMGPIGGILIIPPFSLGVGLILSHEEKKLQDELNLVVIQEEML</sequence>
<feature type="region of interest" description="Disordered" evidence="1">
    <location>
        <begin position="46"/>
        <end position="110"/>
    </location>
</feature>